<dbReference type="PANTHER" id="PTHR46696">
    <property type="entry name" value="P450, PUTATIVE (EUROFUNG)-RELATED"/>
    <property type="match status" value="1"/>
</dbReference>
<dbReference type="InterPro" id="IPR017972">
    <property type="entry name" value="Cyt_P450_CS"/>
</dbReference>
<dbReference type="PANTHER" id="PTHR46696:SF6">
    <property type="entry name" value="P450, PUTATIVE (EUROFUNG)-RELATED"/>
    <property type="match status" value="1"/>
</dbReference>
<dbReference type="PRINTS" id="PR00385">
    <property type="entry name" value="P450"/>
</dbReference>
<keyword evidence="2" id="KW-0479">Metal-binding</keyword>
<reference evidence="4" key="1">
    <citation type="journal article" date="2019" name="Int. J. Syst. Evol. Microbiol.">
        <title>The Global Catalogue of Microorganisms (GCM) 10K type strain sequencing project: providing services to taxonomists for standard genome sequencing and annotation.</title>
        <authorList>
            <consortium name="The Broad Institute Genomics Platform"/>
            <consortium name="The Broad Institute Genome Sequencing Center for Infectious Disease"/>
            <person name="Wu L."/>
            <person name="Ma J."/>
        </authorList>
    </citation>
    <scope>NUCLEOTIDE SEQUENCE [LARGE SCALE GENOMIC DNA]</scope>
    <source>
        <strain evidence="4">JCM 18303</strain>
    </source>
</reference>
<dbReference type="CDD" id="cd11035">
    <property type="entry name" value="P450cam-like"/>
    <property type="match status" value="1"/>
</dbReference>
<dbReference type="InterPro" id="IPR001128">
    <property type="entry name" value="Cyt_P450"/>
</dbReference>
<comment type="similarity">
    <text evidence="1 2">Belongs to the cytochrome P450 family.</text>
</comment>
<keyword evidence="2" id="KW-0408">Iron</keyword>
<name>A0ABP9PXU9_9PSEU</name>
<sequence>MSQASQARPDHVPPGLVRDFDHVFGAEFGRDPFAAFRACRGDRVFWSPHHGGYWVLTTLADIREALQRPADFSNWPTGIPAHVSRRERMVPLELDPPDHTAYRRVLAPMFAPKAVAARNAAIGDTCEQLIDALAPKGRCDFIAEFAQPFPTTIFTNMLGLPAEESDRFVGWNNVLLHSHADPDARRRAGDEINGYLRELIEQRRAEPRDDLTSALLDCEVDGRPLRPDEVQNITFMLFVAGLDTVTAALSFCFRYLAEHPADRARLVADPGLVPSAVEELLRVHAFINPARTVTADLEFAGVRMRAGDRVLVSTALASNDPAEFEDPLEVRLDRSGNRHLAFGAGPHRCAGSHLARDEMATAVREWHRRIPDYAVPDGQEVTVHAGGAMGIDRLELVWAG</sequence>
<accession>A0ABP9PXU9</accession>
<protein>
    <submittedName>
        <fullName evidence="3">Cytochrome P450</fullName>
    </submittedName>
</protein>
<dbReference type="InterPro" id="IPR002397">
    <property type="entry name" value="Cyt_P450_B"/>
</dbReference>
<dbReference type="SUPFAM" id="SSF48264">
    <property type="entry name" value="Cytochrome P450"/>
    <property type="match status" value="1"/>
</dbReference>
<gene>
    <name evidence="3" type="ORF">GCM10023321_23620</name>
</gene>
<dbReference type="PROSITE" id="PS00086">
    <property type="entry name" value="CYTOCHROME_P450"/>
    <property type="match status" value="1"/>
</dbReference>
<evidence type="ECO:0000256" key="1">
    <source>
        <dbReference type="ARBA" id="ARBA00010617"/>
    </source>
</evidence>
<comment type="caution">
    <text evidence="3">The sequence shown here is derived from an EMBL/GenBank/DDBJ whole genome shotgun (WGS) entry which is preliminary data.</text>
</comment>
<dbReference type="PRINTS" id="PR00359">
    <property type="entry name" value="BP450"/>
</dbReference>
<dbReference type="InterPro" id="IPR036396">
    <property type="entry name" value="Cyt_P450_sf"/>
</dbReference>
<keyword evidence="2" id="KW-0349">Heme</keyword>
<dbReference type="EMBL" id="BAABJP010000008">
    <property type="protein sequence ID" value="GAA5153411.1"/>
    <property type="molecule type" value="Genomic_DNA"/>
</dbReference>
<keyword evidence="2" id="KW-0560">Oxidoreductase</keyword>
<keyword evidence="2" id="KW-0503">Monooxygenase</keyword>
<dbReference type="Pfam" id="PF00067">
    <property type="entry name" value="p450"/>
    <property type="match status" value="1"/>
</dbReference>
<keyword evidence="4" id="KW-1185">Reference proteome</keyword>
<dbReference type="Gene3D" id="1.10.630.10">
    <property type="entry name" value="Cytochrome P450"/>
    <property type="match status" value="1"/>
</dbReference>
<dbReference type="Proteomes" id="UP001428817">
    <property type="component" value="Unassembled WGS sequence"/>
</dbReference>
<evidence type="ECO:0000313" key="3">
    <source>
        <dbReference type="EMBL" id="GAA5153411.1"/>
    </source>
</evidence>
<proteinExistence type="inferred from homology"/>
<organism evidence="3 4">
    <name type="scientific">Pseudonocardia eucalypti</name>
    <dbReference type="NCBI Taxonomy" id="648755"/>
    <lineage>
        <taxon>Bacteria</taxon>
        <taxon>Bacillati</taxon>
        <taxon>Actinomycetota</taxon>
        <taxon>Actinomycetes</taxon>
        <taxon>Pseudonocardiales</taxon>
        <taxon>Pseudonocardiaceae</taxon>
        <taxon>Pseudonocardia</taxon>
    </lineage>
</organism>
<evidence type="ECO:0000313" key="4">
    <source>
        <dbReference type="Proteomes" id="UP001428817"/>
    </source>
</evidence>
<evidence type="ECO:0000256" key="2">
    <source>
        <dbReference type="RuleBase" id="RU000461"/>
    </source>
</evidence>